<evidence type="ECO:0000256" key="7">
    <source>
        <dbReference type="RuleBase" id="RU004417"/>
    </source>
</evidence>
<evidence type="ECO:0000256" key="1">
    <source>
        <dbReference type="ARBA" id="ARBA00006382"/>
    </source>
</evidence>
<dbReference type="SUPFAM" id="SSF51735">
    <property type="entry name" value="NAD(P)-binding Rossmann-fold domains"/>
    <property type="match status" value="1"/>
</dbReference>
<accession>A0A0G0QRD5</accession>
<dbReference type="GO" id="GO:0000166">
    <property type="term" value="F:nucleotide binding"/>
    <property type="evidence" value="ECO:0007669"/>
    <property type="project" value="UniProtKB-KW"/>
</dbReference>
<evidence type="ECO:0000256" key="2">
    <source>
        <dbReference type="ARBA" id="ARBA00023002"/>
    </source>
</evidence>
<evidence type="ECO:0000256" key="4">
    <source>
        <dbReference type="PIRSR" id="PIRSR000185-1"/>
    </source>
</evidence>
<gene>
    <name evidence="9" type="ORF">UT30_C0011G0013</name>
</gene>
<dbReference type="Gene3D" id="3.40.50.10860">
    <property type="entry name" value="Leucine Dehydrogenase, chain A, domain 1"/>
    <property type="match status" value="1"/>
</dbReference>
<evidence type="ECO:0000313" key="9">
    <source>
        <dbReference type="EMBL" id="KKR04167.1"/>
    </source>
</evidence>
<evidence type="ECO:0000256" key="5">
    <source>
        <dbReference type="PIRSR" id="PIRSR000185-2"/>
    </source>
</evidence>
<comment type="caution">
    <text evidence="9">The sequence shown here is derived from an EMBL/GenBank/DDBJ whole genome shotgun (WGS) entry which is preliminary data.</text>
</comment>
<dbReference type="PRINTS" id="PR00082">
    <property type="entry name" value="GLFDHDRGNASE"/>
</dbReference>
<feature type="binding site" evidence="5">
    <location>
        <position position="345"/>
    </location>
    <ligand>
        <name>substrate</name>
    </ligand>
</feature>
<dbReference type="PROSITE" id="PS00074">
    <property type="entry name" value="GLFV_DEHYDROGENASE"/>
    <property type="match status" value="1"/>
</dbReference>
<dbReference type="FunFam" id="3.40.50.10860:FF:000003">
    <property type="entry name" value="Glutamate dehydrogenase"/>
    <property type="match status" value="1"/>
</dbReference>
<dbReference type="Gene3D" id="3.40.50.720">
    <property type="entry name" value="NAD(P)-binding Rossmann-like Domain"/>
    <property type="match status" value="1"/>
</dbReference>
<dbReference type="PANTHER" id="PTHR11606:SF13">
    <property type="entry name" value="GLUTAMATE DEHYDROGENASE 1, MITOCHONDRIAL"/>
    <property type="match status" value="1"/>
</dbReference>
<dbReference type="InterPro" id="IPR033524">
    <property type="entry name" value="Glu/Leu/Phe/Val_DH_AS"/>
</dbReference>
<evidence type="ECO:0000256" key="3">
    <source>
        <dbReference type="PIRNR" id="PIRNR000185"/>
    </source>
</evidence>
<dbReference type="CDD" id="cd01076">
    <property type="entry name" value="NAD_bind_1_Glu_DH"/>
    <property type="match status" value="1"/>
</dbReference>
<evidence type="ECO:0000256" key="6">
    <source>
        <dbReference type="PIRSR" id="PIRSR000185-3"/>
    </source>
</evidence>
<dbReference type="PANTHER" id="PTHR11606">
    <property type="entry name" value="GLUTAMATE DEHYDROGENASE"/>
    <property type="match status" value="1"/>
</dbReference>
<feature type="site" description="Important for catalysis" evidence="6">
    <location>
        <position position="143"/>
    </location>
</feature>
<dbReference type="Proteomes" id="UP000033935">
    <property type="component" value="Unassembled WGS sequence"/>
</dbReference>
<feature type="domain" description="Glutamate/phenylalanine/leucine/valine/L-tryptophan dehydrogenase C-terminal" evidence="8">
    <location>
        <begin position="180"/>
        <end position="407"/>
    </location>
</feature>
<dbReference type="InterPro" id="IPR006097">
    <property type="entry name" value="Glu/Leu/Phe/Val/Trp_DH_dimer"/>
</dbReference>
<keyword evidence="5" id="KW-0520">NAD</keyword>
<feature type="active site" description="Proton donor" evidence="4">
    <location>
        <position position="103"/>
    </location>
</feature>
<dbReference type="InterPro" id="IPR046346">
    <property type="entry name" value="Aminoacid_DH-like_N_sf"/>
</dbReference>
<dbReference type="SUPFAM" id="SSF53223">
    <property type="entry name" value="Aminoacid dehydrogenase-like, N-terminal domain"/>
    <property type="match status" value="1"/>
</dbReference>
<name>A0A0G0QRD5_9BACT</name>
<feature type="binding site" evidence="5">
    <location>
        <position position="91"/>
    </location>
    <ligand>
        <name>substrate</name>
    </ligand>
</feature>
<dbReference type="Pfam" id="PF02812">
    <property type="entry name" value="ELFV_dehydrog_N"/>
    <property type="match status" value="1"/>
</dbReference>
<proteinExistence type="inferred from homology"/>
<dbReference type="SMART" id="SM00839">
    <property type="entry name" value="ELFV_dehydrog"/>
    <property type="match status" value="1"/>
</dbReference>
<dbReference type="GO" id="GO:0004352">
    <property type="term" value="F:glutamate dehydrogenase (NAD+) activity"/>
    <property type="evidence" value="ECO:0007669"/>
    <property type="project" value="TreeGrafter"/>
</dbReference>
<keyword evidence="2 3" id="KW-0560">Oxidoreductase</keyword>
<dbReference type="InterPro" id="IPR036291">
    <property type="entry name" value="NAD(P)-bd_dom_sf"/>
</dbReference>
<dbReference type="InterPro" id="IPR014362">
    <property type="entry name" value="Glu_DH"/>
</dbReference>
<keyword evidence="5" id="KW-0547">Nucleotide-binding</keyword>
<sequence length="407" mass="45043">MNDSFQNVLFQLERATKLVSFSPDFLKRIAQPNRQIRVSLPIKMDNGMLNVYEGYRVQFNNARGPYKGGIRYHQETDIEEVKALAFLMTLKCAVVNIPMGGGKGGIMVNPKELSKTELERLSRTWMQTLVDVVGPHKDIPAPDMNTTPEIMAWMADEYAKVTGDTTGAVITGKPLEFGGSQGRATATAQGGFYVFEALQEKLGLPEVCRVVIQGFGNAGEHAADIWTKAGHKLIATSDSRAAIRNPEGLDVLALSEHKKTTGSVAGFAGGETFERDELLYQNCDVLIPAALENQIREDNVDRLQSHVVFELANGPTTPEADDQLFARGVSVVPDILANAGGVTVSTFEWEQNLKKEHWSEEEVFAKLKTIMNQESELIFERAQSLQTDLRRAAFVIALERLQQAMKR</sequence>
<feature type="binding site" evidence="5">
    <location>
        <position position="217"/>
    </location>
    <ligand>
        <name>NAD(+)</name>
        <dbReference type="ChEBI" id="CHEBI:57540"/>
    </ligand>
</feature>
<feature type="binding site" evidence="5">
    <location>
        <position position="187"/>
    </location>
    <ligand>
        <name>NAD(+)</name>
        <dbReference type="ChEBI" id="CHEBI:57540"/>
    </ligand>
</feature>
<dbReference type="EMBL" id="LBWG01000011">
    <property type="protein sequence ID" value="KKR04167.1"/>
    <property type="molecule type" value="Genomic_DNA"/>
</dbReference>
<dbReference type="AlphaFoldDB" id="A0A0G0QRD5"/>
<dbReference type="PIRSF" id="PIRSF000185">
    <property type="entry name" value="Glu_DH"/>
    <property type="match status" value="1"/>
</dbReference>
<feature type="binding site" evidence="5">
    <location>
        <position position="67"/>
    </location>
    <ligand>
        <name>substrate</name>
    </ligand>
</feature>
<evidence type="ECO:0000313" key="10">
    <source>
        <dbReference type="Proteomes" id="UP000033935"/>
    </source>
</evidence>
<dbReference type="InterPro" id="IPR006096">
    <property type="entry name" value="Glu/Leu/Phe/Val/Trp_DH_C"/>
</dbReference>
<organism evidence="9 10">
    <name type="scientific">Candidatus Uhrbacteria bacterium GW2011_GWF2_39_13</name>
    <dbReference type="NCBI Taxonomy" id="1618995"/>
    <lineage>
        <taxon>Bacteria</taxon>
        <taxon>Candidatus Uhriibacteriota</taxon>
    </lineage>
</organism>
<dbReference type="Pfam" id="PF00208">
    <property type="entry name" value="ELFV_dehydrog"/>
    <property type="match status" value="1"/>
</dbReference>
<comment type="similarity">
    <text evidence="1 3 7">Belongs to the Glu/Leu/Phe/Val dehydrogenases family.</text>
</comment>
<reference evidence="9 10" key="1">
    <citation type="journal article" date="2015" name="Nature">
        <title>rRNA introns, odd ribosomes, and small enigmatic genomes across a large radiation of phyla.</title>
        <authorList>
            <person name="Brown C.T."/>
            <person name="Hug L.A."/>
            <person name="Thomas B.C."/>
            <person name="Sharon I."/>
            <person name="Castelle C.J."/>
            <person name="Singh A."/>
            <person name="Wilkins M.J."/>
            <person name="Williams K.H."/>
            <person name="Banfield J.F."/>
        </authorList>
    </citation>
    <scope>NUCLEOTIDE SEQUENCE [LARGE SCALE GENOMIC DNA]</scope>
</reference>
<dbReference type="GO" id="GO:0006538">
    <property type="term" value="P:L-glutamate catabolic process"/>
    <property type="evidence" value="ECO:0007669"/>
    <property type="project" value="TreeGrafter"/>
</dbReference>
<evidence type="ECO:0000259" key="8">
    <source>
        <dbReference type="SMART" id="SM00839"/>
    </source>
</evidence>
<dbReference type="InterPro" id="IPR033922">
    <property type="entry name" value="NAD_bind_Glu_DH"/>
</dbReference>
<dbReference type="InterPro" id="IPR006095">
    <property type="entry name" value="Glu/Leu/Phe/Val/Trp_DH"/>
</dbReference>
<dbReference type="PATRIC" id="fig|1618995.3.peg.574"/>
<protein>
    <recommendedName>
        <fullName evidence="3">Glutamate dehydrogenase</fullName>
    </recommendedName>
</protein>